<proteinExistence type="predicted"/>
<keyword evidence="2" id="KW-1185">Reference proteome</keyword>
<dbReference type="EMBL" id="FQYV01000006">
    <property type="protein sequence ID" value="SHI86193.1"/>
    <property type="molecule type" value="Genomic_DNA"/>
</dbReference>
<accession>A0A1M6EL62</accession>
<sequence>MKSNLYLLLLLILTSCEIPVDFDIKYIESLLEIKLEEGYIIENKEYHYGIGNSVKSFDIVFDEGAFNMFLREVGHKFVPVGKDPYDAVKSNIDYYKNYDFDGDRIYLAITLSKRKLHYSIIDL</sequence>
<protein>
    <submittedName>
        <fullName evidence="1">Uncharacterized protein</fullName>
    </submittedName>
</protein>
<name>A0A1M6EL62_9FLAO</name>
<dbReference type="RefSeq" id="WP_073216349.1">
    <property type="nucleotide sequence ID" value="NZ_FNNS01000001.1"/>
</dbReference>
<organism evidence="1 2">
    <name type="scientific">Aequorivita viscosa</name>
    <dbReference type="NCBI Taxonomy" id="797419"/>
    <lineage>
        <taxon>Bacteria</taxon>
        <taxon>Pseudomonadati</taxon>
        <taxon>Bacteroidota</taxon>
        <taxon>Flavobacteriia</taxon>
        <taxon>Flavobacteriales</taxon>
        <taxon>Flavobacteriaceae</taxon>
        <taxon>Aequorivita</taxon>
    </lineage>
</organism>
<dbReference type="Proteomes" id="UP000184172">
    <property type="component" value="Unassembled WGS sequence"/>
</dbReference>
<evidence type="ECO:0000313" key="1">
    <source>
        <dbReference type="EMBL" id="SHI86193.1"/>
    </source>
</evidence>
<reference evidence="2" key="1">
    <citation type="submission" date="2016-11" db="EMBL/GenBank/DDBJ databases">
        <authorList>
            <person name="Varghese N."/>
            <person name="Submissions S."/>
        </authorList>
    </citation>
    <scope>NUCLEOTIDE SEQUENCE [LARGE SCALE GENOMIC DNA]</scope>
    <source>
        <strain evidence="2">DSM 26349</strain>
    </source>
</reference>
<gene>
    <name evidence="1" type="ORF">SAMN04487908_10695</name>
</gene>
<evidence type="ECO:0000313" key="2">
    <source>
        <dbReference type="Proteomes" id="UP000184172"/>
    </source>
</evidence>
<dbReference type="PROSITE" id="PS51257">
    <property type="entry name" value="PROKAR_LIPOPROTEIN"/>
    <property type="match status" value="1"/>
</dbReference>
<dbReference type="AlphaFoldDB" id="A0A1M6EL62"/>